<keyword evidence="3" id="KW-1185">Reference proteome</keyword>
<dbReference type="EMBL" id="JBAWTH010000148">
    <property type="protein sequence ID" value="KAL2274798.1"/>
    <property type="molecule type" value="Genomic_DNA"/>
</dbReference>
<evidence type="ECO:0000313" key="3">
    <source>
        <dbReference type="Proteomes" id="UP001600888"/>
    </source>
</evidence>
<proteinExistence type="predicted"/>
<protein>
    <submittedName>
        <fullName evidence="2">Uncharacterized protein</fullName>
    </submittedName>
</protein>
<feature type="region of interest" description="Disordered" evidence="1">
    <location>
        <begin position="780"/>
        <end position="847"/>
    </location>
</feature>
<accession>A0ABR4DWQ3</accession>
<sequence length="909" mass="101710">MSIKREVDDGSDGSSSDSDDGYDNDHATAFADIPNSKTMIFPVRGTYTRWGPSEAFRELVQNWRDAIIESNNLNPKDFCVTREAKGEVEGEATPPAGNTEILYKAFRRGADDVKDCLGFIRYKGRNGAGTVELSNLRATLHPEHLDFGGTSKRGREDLAGAHGEGLKLAALVLMHSRQNHHVICRTGGFTLTFNLTDNGRLLARLRRIKSQGKSRQPKNIAFPTPAVRAVGDVQFIIGEGRSGRNQYGEKVKRSPVQQNNFKSWTKVALFLTKTEGGNNSIISTVHGDLLTSEDLRGNLYLKDLLLRESTTYRSASITGHRLGFGYNFAFGQTNRERQSLADAYEESVSICDILSAALRAKPDLAAKVCDLLNSAQPLYAEAQCNATFWSRDIAVLFKQNLLGGEFAGRWLYRGDEMHKNPRLGQIIEGMGREPFKLTDKLWHILVQYGLVHTAEEEGQKRYEVARAVSVPKTSFAISVNRLLRACLRACPQTSTMKVEFVDAGQIHLDLHVSTTEPLIRLHKRWLFMDAAVTELGLVGDMTESETVAYTVKRLFADVLEHLPREVFLQQHNARLPDSHMKRESHRAEQRLVKYQRMKLRIIDRTHEGHTGLSVEWAVNARRQDDSAGVEIQCHQVARCPYLRDNLLISADAESQKMSCISQELAVKPQRQLGEVDYASDQPNLSNCRVHYTNLQQGTHCESRLKEGEKYFFVLVMPEDPNSLVVVSNTKRVAVQSKARTDSLASASPRPVSHNDAFPSPNHYGGVNASSESVFEYDEPMDTPVFESPEDDCAEYDESPEADDYLGVDDSPEYDDSPEFDDWTPPPGRSHDAAEGSGADSRASQRSAMKISRGTFSLGPRLETLEILELALARDRWYKALNSDDVQAVIGFVKGEKVLPEESRKRRRVD</sequence>
<comment type="caution">
    <text evidence="2">The sequence shown here is derived from an EMBL/GenBank/DDBJ whole genome shotgun (WGS) entry which is preliminary data.</text>
</comment>
<feature type="region of interest" description="Disordered" evidence="1">
    <location>
        <begin position="1"/>
        <end position="29"/>
    </location>
</feature>
<name>A0ABR4DWQ3_9PEZI</name>
<organism evidence="2 3">
    <name type="scientific">Diaporthe vaccinii</name>
    <dbReference type="NCBI Taxonomy" id="105482"/>
    <lineage>
        <taxon>Eukaryota</taxon>
        <taxon>Fungi</taxon>
        <taxon>Dikarya</taxon>
        <taxon>Ascomycota</taxon>
        <taxon>Pezizomycotina</taxon>
        <taxon>Sordariomycetes</taxon>
        <taxon>Sordariomycetidae</taxon>
        <taxon>Diaporthales</taxon>
        <taxon>Diaporthaceae</taxon>
        <taxon>Diaporthe</taxon>
        <taxon>Diaporthe eres species complex</taxon>
    </lineage>
</organism>
<feature type="region of interest" description="Disordered" evidence="1">
    <location>
        <begin position="735"/>
        <end position="768"/>
    </location>
</feature>
<gene>
    <name evidence="2" type="ORF">FJTKL_02702</name>
</gene>
<reference evidence="2 3" key="1">
    <citation type="submission" date="2024-03" db="EMBL/GenBank/DDBJ databases">
        <title>A high-quality draft genome sequence of Diaporthe vaccinii, a causative agent of upright dieback and viscid rot disease in cranberry plants.</title>
        <authorList>
            <person name="Sarrasin M."/>
            <person name="Lang B.F."/>
            <person name="Burger G."/>
        </authorList>
    </citation>
    <scope>NUCLEOTIDE SEQUENCE [LARGE SCALE GENOMIC DNA]</scope>
    <source>
        <strain evidence="2 3">IS7</strain>
    </source>
</reference>
<evidence type="ECO:0000313" key="2">
    <source>
        <dbReference type="EMBL" id="KAL2274798.1"/>
    </source>
</evidence>
<evidence type="ECO:0000256" key="1">
    <source>
        <dbReference type="SAM" id="MobiDB-lite"/>
    </source>
</evidence>
<dbReference type="Proteomes" id="UP001600888">
    <property type="component" value="Unassembled WGS sequence"/>
</dbReference>
<feature type="compositionally biased region" description="Acidic residues" evidence="1">
    <location>
        <begin position="787"/>
        <end position="821"/>
    </location>
</feature>